<evidence type="ECO:0000313" key="3">
    <source>
        <dbReference type="Proteomes" id="UP001430848"/>
    </source>
</evidence>
<feature type="chain" id="PRO_5046539301" evidence="1">
    <location>
        <begin position="22"/>
        <end position="324"/>
    </location>
</feature>
<dbReference type="Proteomes" id="UP001430848">
    <property type="component" value="Unassembled WGS sequence"/>
</dbReference>
<evidence type="ECO:0000313" key="2">
    <source>
        <dbReference type="EMBL" id="KAK7707381.1"/>
    </source>
</evidence>
<name>A0ABR1NMP6_DIAER</name>
<accession>A0ABR1NMP6</accession>
<comment type="caution">
    <text evidence="2">The sequence shown here is derived from an EMBL/GenBank/DDBJ whole genome shotgun (WGS) entry which is preliminary data.</text>
</comment>
<reference evidence="2 3" key="1">
    <citation type="submission" date="2024-02" db="EMBL/GenBank/DDBJ databases">
        <title>De novo assembly and annotation of 12 fungi associated with fruit tree decline syndrome in Ontario, Canada.</title>
        <authorList>
            <person name="Sulman M."/>
            <person name="Ellouze W."/>
            <person name="Ilyukhin E."/>
        </authorList>
    </citation>
    <scope>NUCLEOTIDE SEQUENCE [LARGE SCALE GENOMIC DNA]</scope>
    <source>
        <strain evidence="2 3">M169</strain>
    </source>
</reference>
<organism evidence="2 3">
    <name type="scientific">Diaporthe eres</name>
    <name type="common">Phomopsis oblonga</name>
    <dbReference type="NCBI Taxonomy" id="83184"/>
    <lineage>
        <taxon>Eukaryota</taxon>
        <taxon>Fungi</taxon>
        <taxon>Dikarya</taxon>
        <taxon>Ascomycota</taxon>
        <taxon>Pezizomycotina</taxon>
        <taxon>Sordariomycetes</taxon>
        <taxon>Sordariomycetidae</taxon>
        <taxon>Diaporthales</taxon>
        <taxon>Diaporthaceae</taxon>
        <taxon>Diaporthe</taxon>
        <taxon>Diaporthe eres species complex</taxon>
    </lineage>
</organism>
<evidence type="ECO:0000256" key="1">
    <source>
        <dbReference type="SAM" id="SignalP"/>
    </source>
</evidence>
<dbReference type="EMBL" id="JAKNSF020000201">
    <property type="protein sequence ID" value="KAK7707381.1"/>
    <property type="molecule type" value="Genomic_DNA"/>
</dbReference>
<protein>
    <submittedName>
        <fullName evidence="2">Uncharacterized protein</fullName>
    </submittedName>
</protein>
<feature type="signal peptide" evidence="1">
    <location>
        <begin position="1"/>
        <end position="21"/>
    </location>
</feature>
<keyword evidence="3" id="KW-1185">Reference proteome</keyword>
<proteinExistence type="predicted"/>
<keyword evidence="1" id="KW-0732">Signal</keyword>
<sequence length="324" mass="36163">MRIRVGSVLVFLFLLVTLVVATGLCGAYERIYYWHAYNIMMDDNPGQKVIMPFGTQKGDDWRNNKGSGPGGRLTWYEFMDRFDGKDRGNCKVDPPGEGRDIHQVAAELKTAGYASALNIRNLSGKQNGKDKFGAHFSMVTKAVAQARANGDQGESGSINGNDYRKWDYVDHVDKMRQCITVVSDIRRWEFNGKYMKWAVAESFNLWKDTDASILKEQRAFIDGVVLEDTVRPQYSEGDDLKAINMVETLRSSAVQGRIKAALDNPKKWQSQLRTWISTCGNVNAKGKQCAPTGTPEFPKYTLGHREALTGVEEAAKVIAKDAGC</sequence>
<gene>
    <name evidence="2" type="ORF">SLS63_013732</name>
</gene>